<organism evidence="1 2">
    <name type="scientific">Legionella wadsworthii</name>
    <dbReference type="NCBI Taxonomy" id="28088"/>
    <lineage>
        <taxon>Bacteria</taxon>
        <taxon>Pseudomonadati</taxon>
        <taxon>Pseudomonadota</taxon>
        <taxon>Gammaproteobacteria</taxon>
        <taxon>Legionellales</taxon>
        <taxon>Legionellaceae</taxon>
        <taxon>Legionella</taxon>
    </lineage>
</organism>
<dbReference type="OrthoDB" id="5640602at2"/>
<proteinExistence type="predicted"/>
<dbReference type="EMBL" id="UGPB01000001">
    <property type="protein sequence ID" value="STY29893.1"/>
    <property type="molecule type" value="Genomic_DNA"/>
</dbReference>
<dbReference type="STRING" id="1122170.GCA_000701265_00390"/>
<dbReference type="AlphaFoldDB" id="A0A378LSY0"/>
<evidence type="ECO:0000313" key="2">
    <source>
        <dbReference type="Proteomes" id="UP000255297"/>
    </source>
</evidence>
<keyword evidence="2" id="KW-1185">Reference proteome</keyword>
<accession>A0A378LSY0</accession>
<dbReference type="Proteomes" id="UP000255297">
    <property type="component" value="Unassembled WGS sequence"/>
</dbReference>
<name>A0A378LSY0_9GAMM</name>
<evidence type="ECO:0000313" key="1">
    <source>
        <dbReference type="EMBL" id="STY29893.1"/>
    </source>
</evidence>
<sequence>MNSGMEKDLYQATIRIENNVISTVTGKDINFLKIHLSEKCDLEQSGVEGEITELSSGKIVYKCHKQTIIDQ</sequence>
<dbReference type="RefSeq" id="WP_031564698.1">
    <property type="nucleotide sequence ID" value="NZ_CAAAIS010000001.1"/>
</dbReference>
<gene>
    <name evidence="1" type="ORF">NCTC11532_02096</name>
</gene>
<protein>
    <submittedName>
        <fullName evidence="1">Uncharacterized protein</fullName>
    </submittedName>
</protein>
<reference evidence="1 2" key="1">
    <citation type="submission" date="2018-06" db="EMBL/GenBank/DDBJ databases">
        <authorList>
            <consortium name="Pathogen Informatics"/>
            <person name="Doyle S."/>
        </authorList>
    </citation>
    <scope>NUCLEOTIDE SEQUENCE [LARGE SCALE GENOMIC DNA]</scope>
    <source>
        <strain evidence="1 2">NCTC11532</strain>
    </source>
</reference>